<organism evidence="1 2">
    <name type="scientific">Nephila pilipes</name>
    <name type="common">Giant wood spider</name>
    <name type="synonym">Nephila maculata</name>
    <dbReference type="NCBI Taxonomy" id="299642"/>
    <lineage>
        <taxon>Eukaryota</taxon>
        <taxon>Metazoa</taxon>
        <taxon>Ecdysozoa</taxon>
        <taxon>Arthropoda</taxon>
        <taxon>Chelicerata</taxon>
        <taxon>Arachnida</taxon>
        <taxon>Araneae</taxon>
        <taxon>Araneomorphae</taxon>
        <taxon>Entelegynae</taxon>
        <taxon>Araneoidea</taxon>
        <taxon>Nephilidae</taxon>
        <taxon>Nephila</taxon>
    </lineage>
</organism>
<evidence type="ECO:0000313" key="2">
    <source>
        <dbReference type="Proteomes" id="UP000887013"/>
    </source>
</evidence>
<dbReference type="AlphaFoldDB" id="A0A8X6MYM7"/>
<reference evidence="1" key="1">
    <citation type="submission" date="2020-08" db="EMBL/GenBank/DDBJ databases">
        <title>Multicomponent nature underlies the extraordinary mechanical properties of spider dragline silk.</title>
        <authorList>
            <person name="Kono N."/>
            <person name="Nakamura H."/>
            <person name="Mori M."/>
            <person name="Yoshida Y."/>
            <person name="Ohtoshi R."/>
            <person name="Malay A.D."/>
            <person name="Moran D.A.P."/>
            <person name="Tomita M."/>
            <person name="Numata K."/>
            <person name="Arakawa K."/>
        </authorList>
    </citation>
    <scope>NUCLEOTIDE SEQUENCE</scope>
</reference>
<dbReference type="Proteomes" id="UP000887013">
    <property type="component" value="Unassembled WGS sequence"/>
</dbReference>
<gene>
    <name evidence="1" type="ORF">NPIL_345411</name>
</gene>
<evidence type="ECO:0000313" key="1">
    <source>
        <dbReference type="EMBL" id="GFS84306.1"/>
    </source>
</evidence>
<name>A0A8X6MYM7_NEPPI</name>
<dbReference type="EMBL" id="BMAW01003563">
    <property type="protein sequence ID" value="GFS84306.1"/>
    <property type="molecule type" value="Genomic_DNA"/>
</dbReference>
<dbReference type="OrthoDB" id="7995304at2759"/>
<protein>
    <submittedName>
        <fullName evidence="1">Uncharacterized protein</fullName>
    </submittedName>
</protein>
<keyword evidence="2" id="KW-1185">Reference proteome</keyword>
<sequence>WYTQLAEKDLMFEDIDELLDHKALSKDEITEVILETPDLKEFSDDDEEDLF</sequence>
<comment type="caution">
    <text evidence="1">The sequence shown here is derived from an EMBL/GenBank/DDBJ whole genome shotgun (WGS) entry which is preliminary data.</text>
</comment>
<feature type="non-terminal residue" evidence="1">
    <location>
        <position position="1"/>
    </location>
</feature>
<proteinExistence type="predicted"/>
<accession>A0A8X6MYM7</accession>